<evidence type="ECO:0000313" key="2">
    <source>
        <dbReference type="Proteomes" id="UP001224890"/>
    </source>
</evidence>
<protein>
    <submittedName>
        <fullName evidence="1">Uncharacterized protein</fullName>
    </submittedName>
</protein>
<dbReference type="Proteomes" id="UP001224890">
    <property type="component" value="Unassembled WGS sequence"/>
</dbReference>
<comment type="caution">
    <text evidence="1">The sequence shown here is derived from an EMBL/GenBank/DDBJ whole genome shotgun (WGS) entry which is preliminary data.</text>
</comment>
<sequence length="93" mass="10172">MRLLRLDDSSKKQNDIGMYICFASGQCVLGSDMSEVAVPGRAILQAAQAPDTRNAKAPSPFSPFPWLNIDNVAATCCLAADVTRRPREFLAHY</sequence>
<reference evidence="1" key="1">
    <citation type="submission" date="2021-06" db="EMBL/GenBank/DDBJ databases">
        <title>Comparative genomics, transcriptomics and evolutionary studies reveal genomic signatures of adaptation to plant cell wall in hemibiotrophic fungi.</title>
        <authorList>
            <consortium name="DOE Joint Genome Institute"/>
            <person name="Baroncelli R."/>
            <person name="Diaz J.F."/>
            <person name="Benocci T."/>
            <person name="Peng M."/>
            <person name="Battaglia E."/>
            <person name="Haridas S."/>
            <person name="Andreopoulos W."/>
            <person name="Labutti K."/>
            <person name="Pangilinan J."/>
            <person name="Floch G.L."/>
            <person name="Makela M.R."/>
            <person name="Henrissat B."/>
            <person name="Grigoriev I.V."/>
            <person name="Crouch J.A."/>
            <person name="De Vries R.P."/>
            <person name="Sukno S.A."/>
            <person name="Thon M.R."/>
        </authorList>
    </citation>
    <scope>NUCLEOTIDE SEQUENCE</scope>
    <source>
        <strain evidence="1">CBS 193.32</strain>
    </source>
</reference>
<dbReference type="AlphaFoldDB" id="A0AAJ0AVF1"/>
<dbReference type="RefSeq" id="XP_060434796.1">
    <property type="nucleotide sequence ID" value="XM_060566738.1"/>
</dbReference>
<proteinExistence type="predicted"/>
<name>A0AAJ0AVF1_9PEZI</name>
<evidence type="ECO:0000313" key="1">
    <source>
        <dbReference type="EMBL" id="KAK1691101.1"/>
    </source>
</evidence>
<gene>
    <name evidence="1" type="ORF">BDP55DRAFT_317693</name>
</gene>
<keyword evidence="2" id="KW-1185">Reference proteome</keyword>
<organism evidence="1 2">
    <name type="scientific">Colletotrichum godetiae</name>
    <dbReference type="NCBI Taxonomy" id="1209918"/>
    <lineage>
        <taxon>Eukaryota</taxon>
        <taxon>Fungi</taxon>
        <taxon>Dikarya</taxon>
        <taxon>Ascomycota</taxon>
        <taxon>Pezizomycotina</taxon>
        <taxon>Sordariomycetes</taxon>
        <taxon>Hypocreomycetidae</taxon>
        <taxon>Glomerellales</taxon>
        <taxon>Glomerellaceae</taxon>
        <taxon>Colletotrichum</taxon>
        <taxon>Colletotrichum acutatum species complex</taxon>
    </lineage>
</organism>
<dbReference type="EMBL" id="JAHMHR010000005">
    <property type="protein sequence ID" value="KAK1691101.1"/>
    <property type="molecule type" value="Genomic_DNA"/>
</dbReference>
<dbReference type="GeneID" id="85451264"/>
<accession>A0AAJ0AVF1</accession>